<dbReference type="Proteomes" id="UP001161017">
    <property type="component" value="Unassembled WGS sequence"/>
</dbReference>
<dbReference type="EMBL" id="JAPUFD010000002">
    <property type="protein sequence ID" value="MDI1485902.1"/>
    <property type="molecule type" value="Genomic_DNA"/>
</dbReference>
<sequence>MPRGDRGAIITTSRDSIMSEDWTLKRHQVLEFAIQEGCGFLRNALPDAIAINEEHLLEEISTMFQGYPLALGQVAGFIRTYGCSLRSFLGIYQDKKSSSAITKLSVKDYHANLATVWNLSFSSLDENSRTVLEIFALLDPDSLPYDYFSRGGMDQHIQWPRLQFMASPLCFHSALKKLRSQSLIRINPELHTMSMHRFFQGSVREQVYSDTQRRRDSFEEAVHLLTIIQPEFLNHSQHWNPQNWVGSEQYQFERNHYQAATDTIHNARRILEYGDSTDTLLLSDCYRLEGRIFNESNQPLRTVESSKKAKYYADLAVENGLMDINDSRLPRILTGWGNALNQLGAFEEALSMQLEAMRLCRDVPSDKSDATTIVQLNWAWILLRLGDAESASRILRSCVDNDPETPYVIYPLGNAYLALGEVDDALAEHITALKIYESWFGDQAAVIADSLYKIGEILFLHKNNADGAL</sequence>
<protein>
    <recommendedName>
        <fullName evidence="1">DUF7779 domain-containing protein</fullName>
    </recommendedName>
</protein>
<proteinExistence type="predicted"/>
<feature type="domain" description="DUF7779" evidence="1">
    <location>
        <begin position="120"/>
        <end position="208"/>
    </location>
</feature>
<accession>A0AA43QHS6</accession>
<dbReference type="SUPFAM" id="SSF48452">
    <property type="entry name" value="TPR-like"/>
    <property type="match status" value="1"/>
</dbReference>
<evidence type="ECO:0000259" key="1">
    <source>
        <dbReference type="Pfam" id="PF25000"/>
    </source>
</evidence>
<reference evidence="2" key="1">
    <citation type="journal article" date="2023" name="Genome Biol. Evol.">
        <title>First Whole Genome Sequence and Flow Cytometry Genome Size Data for the Lichen-Forming Fungus Ramalina farinacea (Ascomycota).</title>
        <authorList>
            <person name="Llewellyn T."/>
            <person name="Mian S."/>
            <person name="Hill R."/>
            <person name="Leitch I.J."/>
            <person name="Gaya E."/>
        </authorList>
    </citation>
    <scope>NUCLEOTIDE SEQUENCE</scope>
    <source>
        <strain evidence="2">LIQ254RAFAR</strain>
    </source>
</reference>
<dbReference type="Pfam" id="PF13424">
    <property type="entry name" value="TPR_12"/>
    <property type="match status" value="1"/>
</dbReference>
<dbReference type="InterPro" id="IPR011990">
    <property type="entry name" value="TPR-like_helical_dom_sf"/>
</dbReference>
<dbReference type="SMART" id="SM00028">
    <property type="entry name" value="TPR"/>
    <property type="match status" value="3"/>
</dbReference>
<dbReference type="AlphaFoldDB" id="A0AA43QHS6"/>
<evidence type="ECO:0000313" key="3">
    <source>
        <dbReference type="Proteomes" id="UP001161017"/>
    </source>
</evidence>
<keyword evidence="3" id="KW-1185">Reference proteome</keyword>
<evidence type="ECO:0000313" key="2">
    <source>
        <dbReference type="EMBL" id="MDI1485902.1"/>
    </source>
</evidence>
<gene>
    <name evidence="2" type="ORF">OHK93_004091</name>
</gene>
<name>A0AA43QHS6_9LECA</name>
<dbReference type="InterPro" id="IPR019734">
    <property type="entry name" value="TPR_rpt"/>
</dbReference>
<dbReference type="Pfam" id="PF25000">
    <property type="entry name" value="DUF7779"/>
    <property type="match status" value="1"/>
</dbReference>
<comment type="caution">
    <text evidence="2">The sequence shown here is derived from an EMBL/GenBank/DDBJ whole genome shotgun (WGS) entry which is preliminary data.</text>
</comment>
<dbReference type="Gene3D" id="1.25.40.10">
    <property type="entry name" value="Tetratricopeptide repeat domain"/>
    <property type="match status" value="1"/>
</dbReference>
<dbReference type="InterPro" id="IPR056681">
    <property type="entry name" value="DUF7779"/>
</dbReference>
<organism evidence="2 3">
    <name type="scientific">Ramalina farinacea</name>
    <dbReference type="NCBI Taxonomy" id="258253"/>
    <lineage>
        <taxon>Eukaryota</taxon>
        <taxon>Fungi</taxon>
        <taxon>Dikarya</taxon>
        <taxon>Ascomycota</taxon>
        <taxon>Pezizomycotina</taxon>
        <taxon>Lecanoromycetes</taxon>
        <taxon>OSLEUM clade</taxon>
        <taxon>Lecanoromycetidae</taxon>
        <taxon>Lecanorales</taxon>
        <taxon>Lecanorineae</taxon>
        <taxon>Ramalinaceae</taxon>
        <taxon>Ramalina</taxon>
    </lineage>
</organism>